<gene>
    <name evidence="2" type="ORF">HIM_11891</name>
</gene>
<proteinExistence type="predicted"/>
<dbReference type="Proteomes" id="UP000054481">
    <property type="component" value="Unassembled WGS sequence"/>
</dbReference>
<feature type="region of interest" description="Disordered" evidence="1">
    <location>
        <begin position="153"/>
        <end position="245"/>
    </location>
</feature>
<reference evidence="2 3" key="1">
    <citation type="journal article" date="2014" name="Genome Biol. Evol.">
        <title>Comparative genomics and transcriptomics analyses reveal divergent lifestyle features of nematode endoparasitic fungus Hirsutella minnesotensis.</title>
        <authorList>
            <person name="Lai Y."/>
            <person name="Liu K."/>
            <person name="Zhang X."/>
            <person name="Zhang X."/>
            <person name="Li K."/>
            <person name="Wang N."/>
            <person name="Shu C."/>
            <person name="Wu Y."/>
            <person name="Wang C."/>
            <person name="Bushley K.E."/>
            <person name="Xiang M."/>
            <person name="Liu X."/>
        </authorList>
    </citation>
    <scope>NUCLEOTIDE SEQUENCE [LARGE SCALE GENOMIC DNA]</scope>
    <source>
        <strain evidence="2 3">3608</strain>
    </source>
</reference>
<accession>A0A0F7ZQZ3</accession>
<evidence type="ECO:0000313" key="3">
    <source>
        <dbReference type="Proteomes" id="UP000054481"/>
    </source>
</evidence>
<keyword evidence="3" id="KW-1185">Reference proteome</keyword>
<evidence type="ECO:0000256" key="1">
    <source>
        <dbReference type="SAM" id="MobiDB-lite"/>
    </source>
</evidence>
<feature type="compositionally biased region" description="Low complexity" evidence="1">
    <location>
        <begin position="188"/>
        <end position="245"/>
    </location>
</feature>
<dbReference type="OrthoDB" id="5426294at2759"/>
<dbReference type="EMBL" id="KQ030827">
    <property type="protein sequence ID" value="KJZ68713.1"/>
    <property type="molecule type" value="Genomic_DNA"/>
</dbReference>
<name>A0A0F7ZQZ3_9HYPO</name>
<organism evidence="2 3">
    <name type="scientific">Hirsutella minnesotensis 3608</name>
    <dbReference type="NCBI Taxonomy" id="1043627"/>
    <lineage>
        <taxon>Eukaryota</taxon>
        <taxon>Fungi</taxon>
        <taxon>Dikarya</taxon>
        <taxon>Ascomycota</taxon>
        <taxon>Pezizomycotina</taxon>
        <taxon>Sordariomycetes</taxon>
        <taxon>Hypocreomycetidae</taxon>
        <taxon>Hypocreales</taxon>
        <taxon>Ophiocordycipitaceae</taxon>
        <taxon>Hirsutella</taxon>
    </lineage>
</organism>
<protein>
    <submittedName>
        <fullName evidence="2">Uncharacterized protein</fullName>
    </submittedName>
</protein>
<evidence type="ECO:0000313" key="2">
    <source>
        <dbReference type="EMBL" id="KJZ68713.1"/>
    </source>
</evidence>
<sequence length="265" mass="25726">MKSSSVFVAAAAAAGRVAASGASDVTEMKCAKANANYCVAGDIILRCNDKAIGTPGRCSANLSGYPPSGGVAECWESAKGAGDAACQKNCVVYAESPFTLPSDQCTPSYKPTVGARSDVMSILPIDLGSATPSPYVPPSTSGVSSSEAFFTIPEGTGRLPVSTPVSESGIMTIPEGTGINSETPPLPSHTSGSGSGSSSLASSTITSASTPAGSPSTTAASTTAGSPSGSPSSPASTSPPATAGAATNHAAGVLAAVGLLVAYLI</sequence>
<dbReference type="AlphaFoldDB" id="A0A0F7ZQZ3"/>